<dbReference type="PROSITE" id="PS51257">
    <property type="entry name" value="PROKAR_LIPOPROTEIN"/>
    <property type="match status" value="1"/>
</dbReference>
<dbReference type="InterPro" id="IPR008335">
    <property type="entry name" value="Mopterin_OxRdtase_euk"/>
</dbReference>
<keyword evidence="4" id="KW-0560">Oxidoreductase</keyword>
<dbReference type="SUPFAM" id="SSF81296">
    <property type="entry name" value="E set domains"/>
    <property type="match status" value="1"/>
</dbReference>
<feature type="signal peptide" evidence="5">
    <location>
        <begin position="1"/>
        <end position="23"/>
    </location>
</feature>
<comment type="caution">
    <text evidence="8">The sequence shown here is derived from an EMBL/GenBank/DDBJ whole genome shotgun (WGS) entry which is preliminary data.</text>
</comment>
<dbReference type="InterPro" id="IPR000572">
    <property type="entry name" value="OxRdtase_Mopterin-bd_dom"/>
</dbReference>
<dbReference type="PANTHER" id="PTHR19372:SF7">
    <property type="entry name" value="SULFITE OXIDASE, MITOCHONDRIAL"/>
    <property type="match status" value="1"/>
</dbReference>
<gene>
    <name evidence="8" type="ORF">FC093_22415</name>
</gene>
<dbReference type="GO" id="GO:0008482">
    <property type="term" value="F:sulfite oxidase activity"/>
    <property type="evidence" value="ECO:0007669"/>
    <property type="project" value="TreeGrafter"/>
</dbReference>
<feature type="domain" description="Oxidoreductase molybdopterin-binding" evidence="6">
    <location>
        <begin position="82"/>
        <end position="251"/>
    </location>
</feature>
<dbReference type="InterPro" id="IPR005066">
    <property type="entry name" value="MoCF_OxRdtse_dimer"/>
</dbReference>
<name>A0A4U3KQ87_9BACT</name>
<dbReference type="SUPFAM" id="SSF56524">
    <property type="entry name" value="Oxidoreductase molybdopterin-binding domain"/>
    <property type="match status" value="1"/>
</dbReference>
<dbReference type="AlphaFoldDB" id="A0A4U3KQ87"/>
<comment type="cofactor">
    <cofactor evidence="1">
        <name>Mo-molybdopterin</name>
        <dbReference type="ChEBI" id="CHEBI:71302"/>
    </cofactor>
</comment>
<dbReference type="Gene3D" id="2.60.40.650">
    <property type="match status" value="1"/>
</dbReference>
<feature type="domain" description="Moybdenum cofactor oxidoreductase dimerisation" evidence="7">
    <location>
        <begin position="279"/>
        <end position="385"/>
    </location>
</feature>
<keyword evidence="5" id="KW-0732">Signal</keyword>
<keyword evidence="9" id="KW-1185">Reference proteome</keyword>
<keyword evidence="2" id="KW-0500">Molybdenum</keyword>
<feature type="chain" id="PRO_5020561602" evidence="5">
    <location>
        <begin position="24"/>
        <end position="395"/>
    </location>
</feature>
<dbReference type="InterPro" id="IPR036374">
    <property type="entry name" value="OxRdtase_Mopterin-bd_sf"/>
</dbReference>
<dbReference type="Gene3D" id="3.90.420.10">
    <property type="entry name" value="Oxidoreductase, molybdopterin-binding domain"/>
    <property type="match status" value="1"/>
</dbReference>
<dbReference type="RefSeq" id="WP_137264059.1">
    <property type="nucleotide sequence ID" value="NZ_SZQL01000033.1"/>
</dbReference>
<proteinExistence type="predicted"/>
<dbReference type="GO" id="GO:0020037">
    <property type="term" value="F:heme binding"/>
    <property type="evidence" value="ECO:0007669"/>
    <property type="project" value="TreeGrafter"/>
</dbReference>
<protein>
    <submittedName>
        <fullName evidence="8">Cytochrome C biosynthesis protein</fullName>
    </submittedName>
</protein>
<evidence type="ECO:0000313" key="9">
    <source>
        <dbReference type="Proteomes" id="UP000305848"/>
    </source>
</evidence>
<dbReference type="Pfam" id="PF03404">
    <property type="entry name" value="Mo-co_dimer"/>
    <property type="match status" value="1"/>
</dbReference>
<reference evidence="8 9" key="1">
    <citation type="submission" date="2019-05" db="EMBL/GenBank/DDBJ databases">
        <title>Panacibacter sp. strain 17mud1-8 Genome sequencing and assembly.</title>
        <authorList>
            <person name="Chhetri G."/>
        </authorList>
    </citation>
    <scope>NUCLEOTIDE SEQUENCE [LARGE SCALE GENOMIC DNA]</scope>
    <source>
        <strain evidence="8 9">17mud1-8</strain>
    </source>
</reference>
<evidence type="ECO:0000256" key="1">
    <source>
        <dbReference type="ARBA" id="ARBA00001924"/>
    </source>
</evidence>
<dbReference type="OrthoDB" id="9778777at2"/>
<sequence>MKCILIFVLIFAVFLSCNTPSTSPDVNTEDTSANRWVKPTGKDSLLLLTDRPPNLETPLKYFRLDYTPNNVFFVRWHLAGLPDSVSLDTFRLRIKGNVNKELALSVNDLKTKFEPVTITAVCQCSGNSRSFFDPRVPGGQWKNGALGNAKWTGVKLKDILTYAGVKGDSKEVSFNGLDKPPLQTTPDFVKSLSYDHANDGEVMVAYEMNGEPLPLLNGYPLKLVVPGWFATYWVGMLSDIEVHTKPFEGFWMKKAYLVPKGEPNGAEHPDSLAKDLVPISVMNVRSLFVAPEPNEVVKAGVPTDVQGLALDGGFGITKVELSADSGKTWQPAKLDPELGKYSWRRWHYTFTPPEKGAYVLLVKATNAKGQTQPAHQWNRSGYMHNEVETLPFKAE</sequence>
<evidence type="ECO:0000259" key="7">
    <source>
        <dbReference type="Pfam" id="PF03404"/>
    </source>
</evidence>
<evidence type="ECO:0000256" key="4">
    <source>
        <dbReference type="ARBA" id="ARBA00023002"/>
    </source>
</evidence>
<evidence type="ECO:0000256" key="3">
    <source>
        <dbReference type="ARBA" id="ARBA00022723"/>
    </source>
</evidence>
<dbReference type="InterPro" id="IPR014756">
    <property type="entry name" value="Ig_E-set"/>
</dbReference>
<organism evidence="8 9">
    <name type="scientific">Ilyomonas limi</name>
    <dbReference type="NCBI Taxonomy" id="2575867"/>
    <lineage>
        <taxon>Bacteria</taxon>
        <taxon>Pseudomonadati</taxon>
        <taxon>Bacteroidota</taxon>
        <taxon>Chitinophagia</taxon>
        <taxon>Chitinophagales</taxon>
        <taxon>Chitinophagaceae</taxon>
        <taxon>Ilyomonas</taxon>
    </lineage>
</organism>
<keyword evidence="3" id="KW-0479">Metal-binding</keyword>
<dbReference type="GO" id="GO:0043546">
    <property type="term" value="F:molybdopterin cofactor binding"/>
    <property type="evidence" value="ECO:0007669"/>
    <property type="project" value="TreeGrafter"/>
</dbReference>
<dbReference type="GO" id="GO:0006790">
    <property type="term" value="P:sulfur compound metabolic process"/>
    <property type="evidence" value="ECO:0007669"/>
    <property type="project" value="TreeGrafter"/>
</dbReference>
<dbReference type="PANTHER" id="PTHR19372">
    <property type="entry name" value="SULFITE REDUCTASE"/>
    <property type="match status" value="1"/>
</dbReference>
<dbReference type="Pfam" id="PF00174">
    <property type="entry name" value="Oxidored_molyb"/>
    <property type="match status" value="1"/>
</dbReference>
<evidence type="ECO:0000313" key="8">
    <source>
        <dbReference type="EMBL" id="TKK64465.1"/>
    </source>
</evidence>
<evidence type="ECO:0000259" key="6">
    <source>
        <dbReference type="Pfam" id="PF00174"/>
    </source>
</evidence>
<dbReference type="GO" id="GO:0030151">
    <property type="term" value="F:molybdenum ion binding"/>
    <property type="evidence" value="ECO:0007669"/>
    <property type="project" value="InterPro"/>
</dbReference>
<evidence type="ECO:0000256" key="2">
    <source>
        <dbReference type="ARBA" id="ARBA00022505"/>
    </source>
</evidence>
<accession>A0A4U3KQ87</accession>
<dbReference type="Proteomes" id="UP000305848">
    <property type="component" value="Unassembled WGS sequence"/>
</dbReference>
<dbReference type="PRINTS" id="PR00407">
    <property type="entry name" value="EUMOPTERIN"/>
</dbReference>
<evidence type="ECO:0000256" key="5">
    <source>
        <dbReference type="SAM" id="SignalP"/>
    </source>
</evidence>
<dbReference type="EMBL" id="SZQL01000033">
    <property type="protein sequence ID" value="TKK64465.1"/>
    <property type="molecule type" value="Genomic_DNA"/>
</dbReference>